<evidence type="ECO:0000256" key="2">
    <source>
        <dbReference type="ARBA" id="ARBA00022801"/>
    </source>
</evidence>
<dbReference type="PANTHER" id="PTHR14226">
    <property type="entry name" value="NEUROPATHY TARGET ESTERASE/SWISS CHEESE D.MELANOGASTER"/>
    <property type="match status" value="1"/>
</dbReference>
<keyword evidence="2 5" id="KW-0378">Hydrolase</keyword>
<dbReference type="Pfam" id="PF01734">
    <property type="entry name" value="Patatin"/>
    <property type="match status" value="1"/>
</dbReference>
<dbReference type="InterPro" id="IPR027417">
    <property type="entry name" value="P-loop_NTPase"/>
</dbReference>
<proteinExistence type="inferred from homology"/>
<keyword evidence="6" id="KW-0812">Transmembrane</keyword>
<keyword evidence="4 5" id="KW-0443">Lipid metabolism</keyword>
<protein>
    <recommendedName>
        <fullName evidence="11">PNPLA domain-containing protein</fullName>
    </recommendedName>
</protein>
<feature type="transmembrane region" description="Helical" evidence="6">
    <location>
        <begin position="434"/>
        <end position="455"/>
    </location>
</feature>
<accession>A0A1G1KR60</accession>
<dbReference type="PROSITE" id="PS50042">
    <property type="entry name" value="CNMP_BINDING_3"/>
    <property type="match status" value="1"/>
</dbReference>
<feature type="transmembrane region" description="Helical" evidence="6">
    <location>
        <begin position="403"/>
        <end position="422"/>
    </location>
</feature>
<dbReference type="GO" id="GO:0004622">
    <property type="term" value="F:phosphatidylcholine lysophospholipase activity"/>
    <property type="evidence" value="ECO:0007669"/>
    <property type="project" value="UniProtKB-ARBA"/>
</dbReference>
<dbReference type="AlphaFoldDB" id="A0A1G1KR60"/>
<evidence type="ECO:0000256" key="1">
    <source>
        <dbReference type="ARBA" id="ARBA00006636"/>
    </source>
</evidence>
<comment type="similarity">
    <text evidence="1">Belongs to the NTE family.</text>
</comment>
<dbReference type="Pfam" id="PF00027">
    <property type="entry name" value="cNMP_binding"/>
    <property type="match status" value="1"/>
</dbReference>
<evidence type="ECO:0000313" key="9">
    <source>
        <dbReference type="EMBL" id="OGW95430.1"/>
    </source>
</evidence>
<dbReference type="Proteomes" id="UP000178187">
    <property type="component" value="Unassembled WGS sequence"/>
</dbReference>
<dbReference type="EMBL" id="MHFR01000063">
    <property type="protein sequence ID" value="OGW95430.1"/>
    <property type="molecule type" value="Genomic_DNA"/>
</dbReference>
<dbReference type="InterPro" id="IPR050301">
    <property type="entry name" value="NTE"/>
</dbReference>
<evidence type="ECO:0000256" key="6">
    <source>
        <dbReference type="SAM" id="Phobius"/>
    </source>
</evidence>
<evidence type="ECO:0000259" key="8">
    <source>
        <dbReference type="PROSITE" id="PS51635"/>
    </source>
</evidence>
<feature type="active site" description="Nucleophile" evidence="5">
    <location>
        <position position="439"/>
    </location>
</feature>
<dbReference type="SUPFAM" id="SSF52151">
    <property type="entry name" value="FabD/lysophospholipase-like"/>
    <property type="match status" value="1"/>
</dbReference>
<feature type="domain" description="PNPLA" evidence="8">
    <location>
        <begin position="406"/>
        <end position="571"/>
    </location>
</feature>
<comment type="caution">
    <text evidence="9">The sequence shown here is derived from an EMBL/GenBank/DDBJ whole genome shotgun (WGS) entry which is preliminary data.</text>
</comment>
<evidence type="ECO:0000256" key="5">
    <source>
        <dbReference type="PROSITE-ProRule" id="PRU01161"/>
    </source>
</evidence>
<dbReference type="SUPFAM" id="SSF51206">
    <property type="entry name" value="cAMP-binding domain-like"/>
    <property type="match status" value="1"/>
</dbReference>
<dbReference type="InterPro" id="IPR018490">
    <property type="entry name" value="cNMP-bd_dom_sf"/>
</dbReference>
<dbReference type="InterPro" id="IPR000595">
    <property type="entry name" value="cNMP-bd_dom"/>
</dbReference>
<evidence type="ECO:0000259" key="7">
    <source>
        <dbReference type="PROSITE" id="PS50042"/>
    </source>
</evidence>
<feature type="short sequence motif" description="GXSXG" evidence="5">
    <location>
        <begin position="437"/>
        <end position="441"/>
    </location>
</feature>
<dbReference type="CDD" id="cd00038">
    <property type="entry name" value="CAP_ED"/>
    <property type="match status" value="1"/>
</dbReference>
<dbReference type="GO" id="GO:0016042">
    <property type="term" value="P:lipid catabolic process"/>
    <property type="evidence" value="ECO:0007669"/>
    <property type="project" value="UniProtKB-UniRule"/>
</dbReference>
<dbReference type="Gene3D" id="3.40.1090.10">
    <property type="entry name" value="Cytosolic phospholipase A2 catalytic domain"/>
    <property type="match status" value="2"/>
</dbReference>
<feature type="short sequence motif" description="DGA/G" evidence="5">
    <location>
        <begin position="558"/>
        <end position="560"/>
    </location>
</feature>
<comment type="caution">
    <text evidence="5">Lacks conserved residue(s) required for the propagation of feature annotation.</text>
</comment>
<dbReference type="InterPro" id="IPR016035">
    <property type="entry name" value="Acyl_Trfase/lysoPLipase"/>
</dbReference>
<dbReference type="Gene3D" id="2.60.120.10">
    <property type="entry name" value="Jelly Rolls"/>
    <property type="match status" value="1"/>
</dbReference>
<dbReference type="InterPro" id="IPR002641">
    <property type="entry name" value="PNPLA_dom"/>
</dbReference>
<sequence>MAFNLSRFWKKGESETETPVSHEQIHEIPLFSSLTPQELKIIETKARRVEFKKGDIVYRIGEHADALYIVLSGRFVMTGVSGQAVATLSRGDCFGESSLLSGRPHSAMIQARNNSLVLKILKEDFHALIEVIPSLSVHLSRTMSHRLATGLSESKLSETKILSICDFGFTYEKRLFAWDFAAILANVSKKKVVLVFLEVPKQRKEEDSLTDDHPSVAVSLSEFELALHRGAGAKFIGHTKDSFDYFHVGNKPEEVVTDKQISHLLGYLIDRYDFILLSTPEKSNFGLMSIKAIQQSDLIYYLVNEKFRAAEMIGEFLAELRNSFGFMSNEIRVILCETEDHAASEDLAQNQSMSELNVFLNLPAEKFQDRRLQVEQHAFAILNPDSKYTHAIRYLGRELSGKLVGLALGGGAAFGLAHIGVLRVFEEAKIPIDVIAGSSIGALIGVLWAAGYSSYEIEKIALKLDRWNTFPKLVGMTDLSIPHFGFFKGNQVSRYFRNYLGHKTFRDLSIPVKIVTANLNTGEAVIHQEGDVVDALRASVSIPGIFWPVKYKKQYLIDGGVVDPLPVRVLSAYGAKKLIAVNVMFSPEDNIKHQEIVEQRRNAEQVKSQKRNRLLSAIEKFFKHFKKETPPTIFNVLMNTIQFLEFGIAEANAKYADVVIHPVIPDSHWAEFFSPQKFILVGEKCTRERIEEIRKLVEDDS</sequence>
<keyword evidence="3 5" id="KW-0442">Lipid degradation</keyword>
<name>A0A1G1KR60_9BACT</name>
<organism evidence="9 10">
    <name type="scientific">Candidatus Danuiimicrobium aquiferis</name>
    <dbReference type="NCBI Taxonomy" id="1801832"/>
    <lineage>
        <taxon>Bacteria</taxon>
        <taxon>Pseudomonadati</taxon>
        <taxon>Candidatus Omnitrophota</taxon>
        <taxon>Candidatus Danuiimicrobium</taxon>
    </lineage>
</organism>
<reference evidence="9 10" key="1">
    <citation type="journal article" date="2016" name="Nat. Commun.">
        <title>Thousands of microbial genomes shed light on interconnected biogeochemical processes in an aquifer system.</title>
        <authorList>
            <person name="Anantharaman K."/>
            <person name="Brown C.T."/>
            <person name="Hug L.A."/>
            <person name="Sharon I."/>
            <person name="Castelle C.J."/>
            <person name="Probst A.J."/>
            <person name="Thomas B.C."/>
            <person name="Singh A."/>
            <person name="Wilkins M.J."/>
            <person name="Karaoz U."/>
            <person name="Brodie E.L."/>
            <person name="Williams K.H."/>
            <person name="Hubbard S.S."/>
            <person name="Banfield J.F."/>
        </authorList>
    </citation>
    <scope>NUCLEOTIDE SEQUENCE [LARGE SCALE GENOMIC DNA]</scope>
</reference>
<dbReference type="PROSITE" id="PS51635">
    <property type="entry name" value="PNPLA"/>
    <property type="match status" value="1"/>
</dbReference>
<dbReference type="SMART" id="SM00100">
    <property type="entry name" value="cNMP"/>
    <property type="match status" value="1"/>
</dbReference>
<keyword evidence="6" id="KW-1133">Transmembrane helix</keyword>
<evidence type="ECO:0000256" key="3">
    <source>
        <dbReference type="ARBA" id="ARBA00022963"/>
    </source>
</evidence>
<feature type="domain" description="Cyclic nucleotide-binding" evidence="7">
    <location>
        <begin position="30"/>
        <end position="129"/>
    </location>
</feature>
<dbReference type="Gene3D" id="3.40.50.300">
    <property type="entry name" value="P-loop containing nucleotide triphosphate hydrolases"/>
    <property type="match status" value="1"/>
</dbReference>
<keyword evidence="6" id="KW-0472">Membrane</keyword>
<evidence type="ECO:0000256" key="4">
    <source>
        <dbReference type="ARBA" id="ARBA00023098"/>
    </source>
</evidence>
<gene>
    <name evidence="9" type="ORF">A3G33_10660</name>
</gene>
<evidence type="ECO:0008006" key="11">
    <source>
        <dbReference type="Google" id="ProtNLM"/>
    </source>
</evidence>
<evidence type="ECO:0000313" key="10">
    <source>
        <dbReference type="Proteomes" id="UP000178187"/>
    </source>
</evidence>
<dbReference type="PANTHER" id="PTHR14226:SF29">
    <property type="entry name" value="NEUROPATHY TARGET ESTERASE SWS"/>
    <property type="match status" value="1"/>
</dbReference>
<dbReference type="InterPro" id="IPR014710">
    <property type="entry name" value="RmlC-like_jellyroll"/>
</dbReference>
<feature type="active site" description="Proton acceptor" evidence="5">
    <location>
        <position position="558"/>
    </location>
</feature>